<sequence>MHPLIPPRRRRALVAILLALVTAAATGATASVPVSAAPETGSAPVPVLDWKDCDPGLQCATAKVPRDYARPHGPTIDLAVIRWPAKNQATRIGSMFVNPGGPGVSGLEFLKTAPPGALDAFARFDVVSWDPRGIGASRPAVDCLTDEEQNSGGVNVRFPRPADADRAALVRDAKEYVARCVRRNADILPYLATANTARDLDLLRAAVGDRKLTYVGLSHGAHIGATYASLFPGRARALLLDAPVDPDVWVNRTFEATREQAAGFEDALRRFLTACALDQTACGFGGANPQDAFDDLVARLNRSPMPAPDSVFKDPVGGDDVLMVALDILYSKRRWAPFAAALAQTRSGNASLMRDLLDASVGRRTDGTWPPSGVFFTTTAQDLRINRDIDAYMDAGRHGFGVSPHFWWFSGYGDIPYAVYPVPQKGAFRGPFTNPSSAQTALVIAGTHDPATPYVWGQRYVAQLGNARLLTYAGDGHGSLTEFNPCVLQAALSYLNDLTLPADGSVCAQTIPAFPASARSAADAPEWRVPRAGAALTVPALTVQRR</sequence>
<dbReference type="PROSITE" id="PS51318">
    <property type="entry name" value="TAT"/>
    <property type="match status" value="1"/>
</dbReference>
<keyword evidence="2 4" id="KW-0732">Signal</keyword>
<comment type="caution">
    <text evidence="7">The sequence shown here is derived from an EMBL/GenBank/DDBJ whole genome shotgun (WGS) entry which is preliminary data.</text>
</comment>
<dbReference type="GO" id="GO:0016787">
    <property type="term" value="F:hydrolase activity"/>
    <property type="evidence" value="ECO:0007669"/>
    <property type="project" value="UniProtKB-KW"/>
</dbReference>
<evidence type="ECO:0000313" key="8">
    <source>
        <dbReference type="Proteomes" id="UP000635606"/>
    </source>
</evidence>
<evidence type="ECO:0000256" key="3">
    <source>
        <dbReference type="ARBA" id="ARBA00022801"/>
    </source>
</evidence>
<dbReference type="InterPro" id="IPR013595">
    <property type="entry name" value="Pept_S33_TAP-like_C"/>
</dbReference>
<dbReference type="Gene3D" id="3.40.50.1820">
    <property type="entry name" value="alpha/beta hydrolase"/>
    <property type="match status" value="1"/>
</dbReference>
<dbReference type="InterPro" id="IPR029058">
    <property type="entry name" value="AB_hydrolase_fold"/>
</dbReference>
<dbReference type="Pfam" id="PF00561">
    <property type="entry name" value="Abhydrolase_1"/>
    <property type="match status" value="1"/>
</dbReference>
<dbReference type="Proteomes" id="UP000635606">
    <property type="component" value="Unassembled WGS sequence"/>
</dbReference>
<evidence type="ECO:0000259" key="6">
    <source>
        <dbReference type="Pfam" id="PF08386"/>
    </source>
</evidence>
<dbReference type="InterPro" id="IPR051601">
    <property type="entry name" value="Serine_prot/Carboxylest_S33"/>
</dbReference>
<evidence type="ECO:0000256" key="4">
    <source>
        <dbReference type="SAM" id="SignalP"/>
    </source>
</evidence>
<dbReference type="EMBL" id="BOPH01000089">
    <property type="protein sequence ID" value="GIJ71745.1"/>
    <property type="molecule type" value="Genomic_DNA"/>
</dbReference>
<evidence type="ECO:0000259" key="5">
    <source>
        <dbReference type="Pfam" id="PF00561"/>
    </source>
</evidence>
<dbReference type="AlphaFoldDB" id="A0A8J4A090"/>
<name>A0A8J4A090_9ACTN</name>
<keyword evidence="3 7" id="KW-0378">Hydrolase</keyword>
<protein>
    <submittedName>
        <fullName evidence="7">Hydrolase</fullName>
    </submittedName>
</protein>
<evidence type="ECO:0000256" key="2">
    <source>
        <dbReference type="ARBA" id="ARBA00022729"/>
    </source>
</evidence>
<dbReference type="PANTHER" id="PTHR43248:SF29">
    <property type="entry name" value="TRIPEPTIDYL AMINOPEPTIDASE"/>
    <property type="match status" value="1"/>
</dbReference>
<evidence type="ECO:0000313" key="7">
    <source>
        <dbReference type="EMBL" id="GIJ71745.1"/>
    </source>
</evidence>
<dbReference type="InterPro" id="IPR000073">
    <property type="entry name" value="AB_hydrolase_1"/>
</dbReference>
<proteinExistence type="inferred from homology"/>
<dbReference type="PANTHER" id="PTHR43248">
    <property type="entry name" value="2-SUCCINYL-6-HYDROXY-2,4-CYCLOHEXADIENE-1-CARBOXYLATE SYNTHASE"/>
    <property type="match status" value="1"/>
</dbReference>
<comment type="similarity">
    <text evidence="1">Belongs to the peptidase S33 family.</text>
</comment>
<dbReference type="SUPFAM" id="SSF53474">
    <property type="entry name" value="alpha/beta-Hydrolases"/>
    <property type="match status" value="1"/>
</dbReference>
<dbReference type="Pfam" id="PF08386">
    <property type="entry name" value="Abhydrolase_4"/>
    <property type="match status" value="1"/>
</dbReference>
<gene>
    <name evidence="7" type="ORF">Voc01_066620</name>
</gene>
<keyword evidence="8" id="KW-1185">Reference proteome</keyword>
<dbReference type="RefSeq" id="WP_203931617.1">
    <property type="nucleotide sequence ID" value="NZ_BOPH01000089.1"/>
</dbReference>
<feature type="signal peptide" evidence="4">
    <location>
        <begin position="1"/>
        <end position="30"/>
    </location>
</feature>
<feature type="domain" description="Peptidase S33 tripeptidyl aminopeptidase-like C-terminal" evidence="6">
    <location>
        <begin position="435"/>
        <end position="507"/>
    </location>
</feature>
<evidence type="ECO:0000256" key="1">
    <source>
        <dbReference type="ARBA" id="ARBA00010088"/>
    </source>
</evidence>
<accession>A0A8J4A090</accession>
<feature type="chain" id="PRO_5038973140" evidence="4">
    <location>
        <begin position="31"/>
        <end position="546"/>
    </location>
</feature>
<organism evidence="7 8">
    <name type="scientific">Virgisporangium ochraceum</name>
    <dbReference type="NCBI Taxonomy" id="65505"/>
    <lineage>
        <taxon>Bacteria</taxon>
        <taxon>Bacillati</taxon>
        <taxon>Actinomycetota</taxon>
        <taxon>Actinomycetes</taxon>
        <taxon>Micromonosporales</taxon>
        <taxon>Micromonosporaceae</taxon>
        <taxon>Virgisporangium</taxon>
    </lineage>
</organism>
<dbReference type="InterPro" id="IPR006311">
    <property type="entry name" value="TAT_signal"/>
</dbReference>
<feature type="domain" description="AB hydrolase-1" evidence="5">
    <location>
        <begin position="96"/>
        <end position="278"/>
    </location>
</feature>
<reference evidence="7" key="1">
    <citation type="submission" date="2021-01" db="EMBL/GenBank/DDBJ databases">
        <title>Whole genome shotgun sequence of Virgisporangium ochraceum NBRC 16418.</title>
        <authorList>
            <person name="Komaki H."/>
            <person name="Tamura T."/>
        </authorList>
    </citation>
    <scope>NUCLEOTIDE SEQUENCE</scope>
    <source>
        <strain evidence="7">NBRC 16418</strain>
    </source>
</reference>